<evidence type="ECO:0000313" key="2">
    <source>
        <dbReference type="Proteomes" id="UP001598201"/>
    </source>
</evidence>
<proteinExistence type="predicted"/>
<name>A0ABW6CC49_RAHSY</name>
<reference evidence="1 2" key="1">
    <citation type="submission" date="2024-09" db="EMBL/GenBank/DDBJ databases">
        <title>Genomes of Rahnella.</title>
        <authorList>
            <person name="Mnguni F.C."/>
            <person name="Shin G.Y."/>
            <person name="Coutinho T."/>
        </authorList>
    </citation>
    <scope>NUCLEOTIDE SEQUENCE [LARGE SCALE GENOMIC DNA]</scope>
    <source>
        <strain evidence="1 2">20WA0057</strain>
    </source>
</reference>
<dbReference type="Proteomes" id="UP001598201">
    <property type="component" value="Unassembled WGS sequence"/>
</dbReference>
<organism evidence="1 2">
    <name type="scientific">Rahnella sp. (strain Y9602)</name>
    <dbReference type="NCBI Taxonomy" id="2703885"/>
    <lineage>
        <taxon>Bacteria</taxon>
        <taxon>Pseudomonadati</taxon>
        <taxon>Pseudomonadota</taxon>
        <taxon>Gammaproteobacteria</taxon>
        <taxon>Enterobacterales</taxon>
        <taxon>Yersiniaceae</taxon>
        <taxon>Rahnella</taxon>
    </lineage>
</organism>
<protein>
    <submittedName>
        <fullName evidence="1">Uncharacterized protein</fullName>
    </submittedName>
</protein>
<sequence length="50" mass="5785">MSSLEKSVCNKPDLYRILQQIAAANGALRVLTHEIMEIEKKWHLSGEYIR</sequence>
<accession>A0ABW6CC49</accession>
<dbReference type="EMBL" id="JBHUCJ010000044">
    <property type="protein sequence ID" value="MFD3225228.1"/>
    <property type="molecule type" value="Genomic_DNA"/>
</dbReference>
<evidence type="ECO:0000313" key="1">
    <source>
        <dbReference type="EMBL" id="MFD3225228.1"/>
    </source>
</evidence>
<comment type="caution">
    <text evidence="1">The sequence shown here is derived from an EMBL/GenBank/DDBJ whole genome shotgun (WGS) entry which is preliminary data.</text>
</comment>
<dbReference type="RefSeq" id="WP_128879490.1">
    <property type="nucleotide sequence ID" value="NZ_JBHUCJ010000044.1"/>
</dbReference>
<keyword evidence="2" id="KW-1185">Reference proteome</keyword>
<gene>
    <name evidence="1" type="ORF">ACFPK4_16950</name>
</gene>